<keyword evidence="3 13" id="KW-0813">Transport</keyword>
<evidence type="ECO:0000256" key="13">
    <source>
        <dbReference type="RuleBase" id="RU000679"/>
    </source>
</evidence>
<proteinExistence type="inferred from homology"/>
<evidence type="ECO:0000256" key="6">
    <source>
        <dbReference type="ARBA" id="ARBA00022989"/>
    </source>
</evidence>
<evidence type="ECO:0000256" key="14">
    <source>
        <dbReference type="SAM" id="Phobius"/>
    </source>
</evidence>
<keyword evidence="11 13" id="KW-0739">Sodium transport</keyword>
<evidence type="ECO:0000256" key="4">
    <source>
        <dbReference type="ARBA" id="ARBA00022461"/>
    </source>
</evidence>
<keyword evidence="5 13" id="KW-0812">Transmembrane</keyword>
<evidence type="ECO:0000256" key="3">
    <source>
        <dbReference type="ARBA" id="ARBA00022448"/>
    </source>
</evidence>
<keyword evidence="10" id="KW-0325">Glycoprotein</keyword>
<evidence type="ECO:0000256" key="10">
    <source>
        <dbReference type="ARBA" id="ARBA00023180"/>
    </source>
</evidence>
<keyword evidence="7" id="KW-0915">Sodium</keyword>
<reference evidence="16" key="1">
    <citation type="submission" date="2022-11" db="UniProtKB">
        <authorList>
            <consortium name="WormBaseParasite"/>
        </authorList>
    </citation>
    <scope>IDENTIFICATION</scope>
</reference>
<feature type="transmembrane region" description="Helical" evidence="14">
    <location>
        <begin position="64"/>
        <end position="86"/>
    </location>
</feature>
<evidence type="ECO:0000256" key="9">
    <source>
        <dbReference type="ARBA" id="ARBA00023136"/>
    </source>
</evidence>
<accession>A0A914ULU6</accession>
<evidence type="ECO:0000256" key="1">
    <source>
        <dbReference type="ARBA" id="ARBA00004141"/>
    </source>
</evidence>
<dbReference type="Proteomes" id="UP000887566">
    <property type="component" value="Unplaced"/>
</dbReference>
<keyword evidence="6 14" id="KW-1133">Transmembrane helix</keyword>
<comment type="subcellular location">
    <subcellularLocation>
        <location evidence="1">Membrane</location>
        <topology evidence="1">Multi-pass membrane protein</topology>
    </subcellularLocation>
</comment>
<keyword evidence="8 13" id="KW-0406">Ion transport</keyword>
<keyword evidence="9 14" id="KW-0472">Membrane</keyword>
<dbReference type="PRINTS" id="PR01078">
    <property type="entry name" value="AMINACHANNEL"/>
</dbReference>
<dbReference type="GO" id="GO:0016020">
    <property type="term" value="C:membrane"/>
    <property type="evidence" value="ECO:0007669"/>
    <property type="project" value="UniProtKB-SubCell"/>
</dbReference>
<keyword evidence="4 13" id="KW-0894">Sodium channel</keyword>
<comment type="similarity">
    <text evidence="2 13">Belongs to the amiloride-sensitive sodium channel (TC 1.A.6) family.</text>
</comment>
<evidence type="ECO:0000313" key="16">
    <source>
        <dbReference type="WBParaSite" id="PSAMB.scaffold11019size3662.g33806.t1"/>
    </source>
</evidence>
<dbReference type="Pfam" id="PF00858">
    <property type="entry name" value="ASC"/>
    <property type="match status" value="1"/>
</dbReference>
<evidence type="ECO:0000256" key="8">
    <source>
        <dbReference type="ARBA" id="ARBA00023065"/>
    </source>
</evidence>
<sequence>MTKLPSDNQREKLEDWLIGQNMKHVRVDDIIVVEIFFTSLSIKLTERYEAMSLDNLISSSGGLIGLWAGMSFLTVFQAIAFLIEYVEMRRKKPTMNMVTDGRTDSVPTIRQIQRLSSDNTAI</sequence>
<evidence type="ECO:0000313" key="15">
    <source>
        <dbReference type="Proteomes" id="UP000887566"/>
    </source>
</evidence>
<protein>
    <submittedName>
        <fullName evidence="16">Uncharacterized protein</fullName>
    </submittedName>
</protein>
<evidence type="ECO:0000256" key="11">
    <source>
        <dbReference type="ARBA" id="ARBA00023201"/>
    </source>
</evidence>
<organism evidence="15 16">
    <name type="scientific">Plectus sambesii</name>
    <dbReference type="NCBI Taxonomy" id="2011161"/>
    <lineage>
        <taxon>Eukaryota</taxon>
        <taxon>Metazoa</taxon>
        <taxon>Ecdysozoa</taxon>
        <taxon>Nematoda</taxon>
        <taxon>Chromadorea</taxon>
        <taxon>Plectida</taxon>
        <taxon>Plectina</taxon>
        <taxon>Plectoidea</taxon>
        <taxon>Plectidae</taxon>
        <taxon>Plectus</taxon>
    </lineage>
</organism>
<name>A0A914ULU6_9BILA</name>
<dbReference type="InterPro" id="IPR001873">
    <property type="entry name" value="ENaC"/>
</dbReference>
<evidence type="ECO:0000256" key="2">
    <source>
        <dbReference type="ARBA" id="ARBA00007193"/>
    </source>
</evidence>
<evidence type="ECO:0000256" key="7">
    <source>
        <dbReference type="ARBA" id="ARBA00023053"/>
    </source>
</evidence>
<dbReference type="AlphaFoldDB" id="A0A914ULU6"/>
<evidence type="ECO:0000256" key="5">
    <source>
        <dbReference type="ARBA" id="ARBA00022692"/>
    </source>
</evidence>
<keyword evidence="15" id="KW-1185">Reference proteome</keyword>
<dbReference type="WBParaSite" id="PSAMB.scaffold11019size3662.g33806.t1">
    <property type="protein sequence ID" value="PSAMB.scaffold11019size3662.g33806.t1"/>
    <property type="gene ID" value="PSAMB.scaffold11019size3662.g33806"/>
</dbReference>
<evidence type="ECO:0000256" key="12">
    <source>
        <dbReference type="ARBA" id="ARBA00023303"/>
    </source>
</evidence>
<dbReference type="GO" id="GO:0005272">
    <property type="term" value="F:sodium channel activity"/>
    <property type="evidence" value="ECO:0007669"/>
    <property type="project" value="UniProtKB-KW"/>
</dbReference>
<dbReference type="Gene3D" id="1.10.287.770">
    <property type="entry name" value="YojJ-like"/>
    <property type="match status" value="1"/>
</dbReference>
<keyword evidence="12 13" id="KW-0407">Ion channel</keyword>